<dbReference type="Proteomes" id="UP000694920">
    <property type="component" value="Unplaced"/>
</dbReference>
<reference evidence="3" key="1">
    <citation type="submission" date="2025-08" db="UniProtKB">
        <authorList>
            <consortium name="RefSeq"/>
        </authorList>
    </citation>
    <scope>IDENTIFICATION</scope>
</reference>
<feature type="compositionally biased region" description="Basic residues" evidence="1">
    <location>
        <begin position="1426"/>
        <end position="1446"/>
    </location>
</feature>
<proteinExistence type="predicted"/>
<accession>A0AAJ7RJI4</accession>
<dbReference type="RefSeq" id="XP_024942100.1">
    <property type="nucleotide sequence ID" value="XM_025086332.1"/>
</dbReference>
<dbReference type="GeneID" id="107269031"/>
<evidence type="ECO:0000313" key="3">
    <source>
        <dbReference type="RefSeq" id="XP_024942100.1"/>
    </source>
</evidence>
<evidence type="ECO:0000256" key="1">
    <source>
        <dbReference type="SAM" id="MobiDB-lite"/>
    </source>
</evidence>
<name>A0AAJ7RJI4_CEPCN</name>
<dbReference type="PANTHER" id="PTHR40552:SF6">
    <property type="entry name" value="FI09606P-RELATED"/>
    <property type="match status" value="1"/>
</dbReference>
<keyword evidence="2" id="KW-1185">Reference proteome</keyword>
<protein>
    <submittedName>
        <fullName evidence="3">Uncharacterized protein LOC107269031</fullName>
    </submittedName>
</protein>
<gene>
    <name evidence="3" type="primary">LOC107269031</name>
</gene>
<dbReference type="KEGG" id="ccin:107269031"/>
<sequence length="1808" mass="202409">MEEKEKKSTEIDAENNDVEGEKSEGKGELTQARKNLTARHDFGKLWHRFRVLNSQNAILHGTLAMNSMRFKHRSRGFQGASCSVVAIVFGRLLEPKDWTKHYIDQVLEYGDKVFRISQTRNRVNPGVYMTTNLVYPEFYVADYKVTICTEESSVYGNLFSETVGCPNFMDGLERFFKLNDSGVVTAQGTSVAMWRQLGAGFFHFDPAGCAEDGSKSANGVACLMRFKYMNEMADLYLSKLDKKYDSRYCIDKVSVLRVMPVNRNIFLTVSESPNDALVVDRKILRSINPADVEEGKRDCTRSAPKETKVQAPLLNTNILKEPLSITISNYSIDAQFAIVPLVDQNSFDTGYDYYDMEANVPSTFKELSGDMAILHGWTHEGSEMYKGKGAQNVANCVMAIGMKKVHAVKAWLRPRLDEILVLGDAIYADVKNEKPTIKTMTAADLNDTKFQIQGKKMIVDVDLLTVVGTVTSKMPEVLSLKDALDEFFLVNTDGVIECTSMALAVWSQDDYYYVFDPRQCDLHGNHIIEEKGKASGRSAKDSTVREKKVKGKCCVIRFPNIDSLVTLFLKNVDPAKKNDRFTIRHVTVVNDVPGTRPWNDFGPIQNGKWILRGKIANNDDSFEDESRGVQGLAMPVAGLVHAKDLPPAKWTRDTIDDAIRDGDAYFNWCISPEEEKDRTLFVRNMKKVLYSKNRRVNLEAEEASVVGDLKASADGDQLDLTKAINQFFQSRQFGVVQVKDLSVAIWKAEEELKDKTKEIAYYCFDSNPRGPSGEKNMQAVEDELVGCVIRTLDTSELAKFIEGNIDPNAEPGNDFVIHDIKIQSIGQPMTDEEIEKEKEIPIKPELNLYTALGDDGACLNGSFNQANELNFKHHSRDKQQAANALVALAMTKLYNPHLWYREVVDDILKVGDKVTVDNSENLPEAEEDEESPRNYLLPSELNEEFVIGVNKMSVTLEEDAVTGKLSELSKNIEDFFGENEQAVFRYQNIMLPIWKEGSVFFTMDPRGRDSRGVPKEKDGVATVMWFTNTTSLANSLQMALDKTDGEFSLDSVDIENAYETRVAEGDRIGKTISSENLWHHFSKMSDGVWSFNGNVTMSDEKFEEVNRNKQSAAIAVIGVIFSKVYQPRSWKPQVLDEVIVTGDKLHSKCVERLGEGSIPKVNEIITEFFLSNRRIDLTIKDCVESGDLAGKGSKLQDLKSGLDQFFTNYNTGVLTAAGTNMAIWKIKDFYYALIPGSSGNGDASMGPQVLRFSSTDFMASILKTLLGGTGDYEITAIDVIDWNKLPPWKFDPSSAIRPSNLPPLNAYKRLRGAARAILRGTAHQASEIFPEVFRNRQTAANCVVALGMSVIKNPTTWTKLTLDEILLVGSNVHKESMTAKPAREKLTPDDIIRVFYVGVTVLTADVKAAVSGQVAIPPPEPEVKGKKGAKKKKPARKEKKGKKGKTKREPPPPPPIIFLEEGLQKFFENNRAGILVTGRYMTAIWKDFGVYFMYDPRARNDQGLDDDFGASCIMWFACMQPFYDLIFANIEEREKYGRYDIYQVTIKTTLIEPLPCPASFRTIQEKTAPSIPLSSTKKVNVLDVATLSGYNIVDDEISVLRGNVHLGDNIFNIKSRGLQSTAIAAVAIVVGLLHVPSTWTSDLVDAILKYGDLLHVDSTRMYLPGARNLSPRELLTVFIVGDLRAHIHIHHHTNAGVLHLYDLISNLTLFFKNNCSGILHMTNMAVAVMQHYGKFYLFDPCARNEFGRPSEDGAACVIKCENISKMARVFIENCNYKRPTVYTLNAVNVLNLRFFSDAKKPCPPSCIK</sequence>
<feature type="compositionally biased region" description="Basic and acidic residues" evidence="1">
    <location>
        <begin position="1"/>
        <end position="10"/>
    </location>
</feature>
<feature type="region of interest" description="Disordered" evidence="1">
    <location>
        <begin position="1415"/>
        <end position="1455"/>
    </location>
</feature>
<dbReference type="Gene3D" id="3.90.70.120">
    <property type="match status" value="7"/>
</dbReference>
<organism evidence="2 3">
    <name type="scientific">Cephus cinctus</name>
    <name type="common">Wheat stem sawfly</name>
    <dbReference type="NCBI Taxonomy" id="211228"/>
    <lineage>
        <taxon>Eukaryota</taxon>
        <taxon>Metazoa</taxon>
        <taxon>Ecdysozoa</taxon>
        <taxon>Arthropoda</taxon>
        <taxon>Hexapoda</taxon>
        <taxon>Insecta</taxon>
        <taxon>Pterygota</taxon>
        <taxon>Neoptera</taxon>
        <taxon>Endopterygota</taxon>
        <taxon>Hymenoptera</taxon>
        <taxon>Cephoidea</taxon>
        <taxon>Cephidae</taxon>
        <taxon>Cephus</taxon>
    </lineage>
</organism>
<evidence type="ECO:0000313" key="2">
    <source>
        <dbReference type="Proteomes" id="UP000694920"/>
    </source>
</evidence>
<dbReference type="PANTHER" id="PTHR40552">
    <property type="entry name" value="AT05186P-RELATED"/>
    <property type="match status" value="1"/>
</dbReference>
<feature type="region of interest" description="Disordered" evidence="1">
    <location>
        <begin position="1"/>
        <end position="29"/>
    </location>
</feature>